<dbReference type="GO" id="GO:0006935">
    <property type="term" value="P:chemotaxis"/>
    <property type="evidence" value="ECO:0007669"/>
    <property type="project" value="InterPro"/>
</dbReference>
<feature type="transmembrane region" description="Helical" evidence="8">
    <location>
        <begin position="153"/>
        <end position="173"/>
    </location>
</feature>
<evidence type="ECO:0000313" key="11">
    <source>
        <dbReference type="Proteomes" id="UP000465810"/>
    </source>
</evidence>
<dbReference type="Proteomes" id="UP000465810">
    <property type="component" value="Unassembled WGS sequence"/>
</dbReference>
<keyword evidence="4 8" id="KW-1133">Transmembrane helix</keyword>
<feature type="domain" description="MotA/TolQ/ExbB proton channel" evidence="9">
    <location>
        <begin position="97"/>
        <end position="192"/>
    </location>
</feature>
<dbReference type="Pfam" id="PF01618">
    <property type="entry name" value="MotA_ExbB"/>
    <property type="match status" value="1"/>
</dbReference>
<evidence type="ECO:0000256" key="7">
    <source>
        <dbReference type="SAM" id="MobiDB-lite"/>
    </source>
</evidence>
<dbReference type="PANTHER" id="PTHR30433">
    <property type="entry name" value="CHEMOTAXIS PROTEIN MOTA"/>
    <property type="match status" value="1"/>
</dbReference>
<accession>A0A7X4GFP6</accession>
<keyword evidence="3 8" id="KW-0812">Transmembrane</keyword>
<dbReference type="InterPro" id="IPR002898">
    <property type="entry name" value="MotA_ExbB_proton_chnl"/>
</dbReference>
<protein>
    <submittedName>
        <fullName evidence="10">Chemotaxis protein MotA</fullName>
    </submittedName>
</protein>
<evidence type="ECO:0000256" key="8">
    <source>
        <dbReference type="SAM" id="Phobius"/>
    </source>
</evidence>
<keyword evidence="5 8" id="KW-0472">Membrane</keyword>
<keyword evidence="6" id="KW-0653">Protein transport</keyword>
<dbReference type="GO" id="GO:0005886">
    <property type="term" value="C:plasma membrane"/>
    <property type="evidence" value="ECO:0007669"/>
    <property type="project" value="UniProtKB-SubCell"/>
</dbReference>
<evidence type="ECO:0000313" key="10">
    <source>
        <dbReference type="EMBL" id="MYL97535.1"/>
    </source>
</evidence>
<dbReference type="GO" id="GO:0071978">
    <property type="term" value="P:bacterial-type flagellum-dependent swarming motility"/>
    <property type="evidence" value="ECO:0007669"/>
    <property type="project" value="InterPro"/>
</dbReference>
<keyword evidence="2" id="KW-1003">Cell membrane</keyword>
<comment type="subcellular location">
    <subcellularLocation>
        <location evidence="1">Cell membrane</location>
        <topology evidence="1">Multi-pass membrane protein</topology>
    </subcellularLocation>
    <subcellularLocation>
        <location evidence="6">Membrane</location>
        <topology evidence="6">Multi-pass membrane protein</topology>
    </subcellularLocation>
</comment>
<dbReference type="EMBL" id="WVTD01000004">
    <property type="protein sequence ID" value="MYL97535.1"/>
    <property type="molecule type" value="Genomic_DNA"/>
</dbReference>
<sequence>MIAHTLFEPLGAVIVVGGTCLATVLRCGLADTREALASAGRLARPRFDAARARAELAGPVQEMRQDGVIRAEPHHFGDPEFDDVTDALIGTRSLSALQAAHRVHKRRRMVRSRSAARTFEQAAELSPVFGLAGTLVSLTRLPVDPGAAGDFNAAISMAVLTTLYGLLLGNLLFAPLARLIARRAAQEEHERQRVLDWLETQVAPALPHQSSAYSAGHGAGQAGGQAGAGGAPGPGKSR</sequence>
<evidence type="ECO:0000256" key="3">
    <source>
        <dbReference type="ARBA" id="ARBA00022692"/>
    </source>
</evidence>
<feature type="transmembrane region" description="Helical" evidence="8">
    <location>
        <begin position="6"/>
        <end position="25"/>
    </location>
</feature>
<dbReference type="RefSeq" id="WP_160985274.1">
    <property type="nucleotide sequence ID" value="NZ_WVTD01000004.1"/>
</dbReference>
<proteinExistence type="inferred from homology"/>
<gene>
    <name evidence="10" type="ORF">GR702_07080</name>
</gene>
<keyword evidence="11" id="KW-1185">Reference proteome</keyword>
<evidence type="ECO:0000256" key="6">
    <source>
        <dbReference type="RuleBase" id="RU004057"/>
    </source>
</evidence>
<dbReference type="InterPro" id="IPR047055">
    <property type="entry name" value="MotA-like"/>
</dbReference>
<feature type="region of interest" description="Disordered" evidence="7">
    <location>
        <begin position="210"/>
        <end position="238"/>
    </location>
</feature>
<evidence type="ECO:0000259" key="9">
    <source>
        <dbReference type="Pfam" id="PF01618"/>
    </source>
</evidence>
<comment type="similarity">
    <text evidence="6">Belongs to the exbB/tolQ family.</text>
</comment>
<evidence type="ECO:0000256" key="2">
    <source>
        <dbReference type="ARBA" id="ARBA00022475"/>
    </source>
</evidence>
<name>A0A7X4GFP6_9SPHN</name>
<feature type="transmembrane region" description="Helical" evidence="8">
    <location>
        <begin position="122"/>
        <end position="141"/>
    </location>
</feature>
<organism evidence="10 11">
    <name type="scientific">Novosphingobium silvae</name>
    <dbReference type="NCBI Taxonomy" id="2692619"/>
    <lineage>
        <taxon>Bacteria</taxon>
        <taxon>Pseudomonadati</taxon>
        <taxon>Pseudomonadota</taxon>
        <taxon>Alphaproteobacteria</taxon>
        <taxon>Sphingomonadales</taxon>
        <taxon>Sphingomonadaceae</taxon>
        <taxon>Novosphingobium</taxon>
    </lineage>
</organism>
<keyword evidence="6" id="KW-0813">Transport</keyword>
<evidence type="ECO:0000256" key="5">
    <source>
        <dbReference type="ARBA" id="ARBA00023136"/>
    </source>
</evidence>
<evidence type="ECO:0000256" key="1">
    <source>
        <dbReference type="ARBA" id="ARBA00004651"/>
    </source>
</evidence>
<dbReference type="AlphaFoldDB" id="A0A7X4GFP6"/>
<dbReference type="GO" id="GO:0015031">
    <property type="term" value="P:protein transport"/>
    <property type="evidence" value="ECO:0007669"/>
    <property type="project" value="UniProtKB-KW"/>
</dbReference>
<comment type="caution">
    <text evidence="10">The sequence shown here is derived from an EMBL/GenBank/DDBJ whole genome shotgun (WGS) entry which is preliminary data.</text>
</comment>
<reference evidence="10 11" key="1">
    <citation type="submission" date="2019-12" db="EMBL/GenBank/DDBJ databases">
        <authorList>
            <person name="Feng G."/>
            <person name="Zhu H."/>
        </authorList>
    </citation>
    <scope>NUCLEOTIDE SEQUENCE [LARGE SCALE GENOMIC DNA]</scope>
    <source>
        <strain evidence="10 11">FGD1</strain>
    </source>
</reference>
<evidence type="ECO:0000256" key="4">
    <source>
        <dbReference type="ARBA" id="ARBA00022989"/>
    </source>
</evidence>
<feature type="compositionally biased region" description="Gly residues" evidence="7">
    <location>
        <begin position="217"/>
        <end position="238"/>
    </location>
</feature>